<dbReference type="GO" id="GO:0031177">
    <property type="term" value="F:phosphopantetheine binding"/>
    <property type="evidence" value="ECO:0007669"/>
    <property type="project" value="TreeGrafter"/>
</dbReference>
<dbReference type="SUPFAM" id="SSF56801">
    <property type="entry name" value="Acetyl-CoA synthetase-like"/>
    <property type="match status" value="1"/>
</dbReference>
<dbReference type="Proteomes" id="UP000290287">
    <property type="component" value="Unassembled WGS sequence"/>
</dbReference>
<dbReference type="InterPro" id="IPR020845">
    <property type="entry name" value="AMP-binding_CS"/>
</dbReference>
<evidence type="ECO:0000313" key="2">
    <source>
        <dbReference type="EMBL" id="RXJ69820.1"/>
    </source>
</evidence>
<sequence length="401" mass="44395">MDFQNLDSITDLLASSLDMLPNDERNTLLHTFNPTETNYPRDKTLSELFEAQVARAPDKIALVFEDQQLTYAELNTRANQLAHHLLATYQNQHGCALPADTLIALYLDRSLEMVVSILAVLKAGAAYAPISPEYPSERTRFILEDTQSSIVLTHAPQSAAIASLVEAESLVVTVISADDPVHGQQPVGNVQRARSADDLAYVIYTSGTTGKPKGVLIPHRGVVSLVVNTNFIEVFNSDVFCHLSSPSFDAATFEVWAPLLNGARLVIPDDERKLDPDRLSGLFSSQNVSVIWMTRTLFDSMFSIKPDLFRDLRVLIVGGEALTPSIMRKLMSSTPHPPCVLNGYGPTESTTFTTTFDLSESYSDSVPIGRPINTRKLYVLDSMHQWFHWEHKVSFISGARV</sequence>
<dbReference type="AlphaFoldDB" id="A0A4Q0YGQ5"/>
<dbReference type="GO" id="GO:0044550">
    <property type="term" value="P:secondary metabolite biosynthetic process"/>
    <property type="evidence" value="ECO:0007669"/>
    <property type="project" value="TreeGrafter"/>
</dbReference>
<organism evidence="2 3">
    <name type="scientific">Veronia nyctiphanis</name>
    <dbReference type="NCBI Taxonomy" id="1278244"/>
    <lineage>
        <taxon>Bacteria</taxon>
        <taxon>Pseudomonadati</taxon>
        <taxon>Pseudomonadota</taxon>
        <taxon>Gammaproteobacteria</taxon>
        <taxon>Vibrionales</taxon>
        <taxon>Vibrionaceae</taxon>
        <taxon>Veronia</taxon>
    </lineage>
</organism>
<dbReference type="PROSITE" id="PS00455">
    <property type="entry name" value="AMP_BINDING"/>
    <property type="match status" value="1"/>
</dbReference>
<proteinExistence type="predicted"/>
<dbReference type="InterPro" id="IPR000873">
    <property type="entry name" value="AMP-dep_synth/lig_dom"/>
</dbReference>
<comment type="caution">
    <text evidence="2">The sequence shown here is derived from an EMBL/GenBank/DDBJ whole genome shotgun (WGS) entry which is preliminary data.</text>
</comment>
<dbReference type="EMBL" id="PEIB01000053">
    <property type="protein sequence ID" value="RXJ69820.1"/>
    <property type="molecule type" value="Genomic_DNA"/>
</dbReference>
<dbReference type="GO" id="GO:0005829">
    <property type="term" value="C:cytosol"/>
    <property type="evidence" value="ECO:0007669"/>
    <property type="project" value="TreeGrafter"/>
</dbReference>
<name>A0A4Q0YGQ5_9GAMM</name>
<reference evidence="2 3" key="1">
    <citation type="submission" date="2017-10" db="EMBL/GenBank/DDBJ databases">
        <title>Nyctiphanis sp. nov., isolated from the stomach of the euphausiid Nyctiphanes simplex (Hansen, 1911) in the Gulf of California.</title>
        <authorList>
            <person name="Gomez-Gil B."/>
            <person name="Aguilar-Mendez M."/>
            <person name="Lopez-Cortes A."/>
            <person name="Gomez-Gutierrez J."/>
            <person name="Roque A."/>
            <person name="Lang E."/>
            <person name="Gonzalez-Castillo A."/>
        </authorList>
    </citation>
    <scope>NUCLEOTIDE SEQUENCE [LARGE SCALE GENOMIC DNA]</scope>
    <source>
        <strain evidence="2 3">CAIM 600</strain>
    </source>
</reference>
<feature type="domain" description="AMP-dependent synthetase/ligase" evidence="1">
    <location>
        <begin position="49"/>
        <end position="382"/>
    </location>
</feature>
<protein>
    <recommendedName>
        <fullName evidence="1">AMP-dependent synthetase/ligase domain-containing protein</fullName>
    </recommendedName>
</protein>
<dbReference type="PANTHER" id="PTHR45527:SF1">
    <property type="entry name" value="FATTY ACID SYNTHASE"/>
    <property type="match status" value="1"/>
</dbReference>
<dbReference type="FunFam" id="3.40.50.980:FF:000001">
    <property type="entry name" value="Non-ribosomal peptide synthetase"/>
    <property type="match status" value="1"/>
</dbReference>
<dbReference type="InterPro" id="IPR020459">
    <property type="entry name" value="AMP-binding"/>
</dbReference>
<dbReference type="OrthoDB" id="5817163at2"/>
<keyword evidence="3" id="KW-1185">Reference proteome</keyword>
<accession>A0A4Q0YGQ5</accession>
<evidence type="ECO:0000259" key="1">
    <source>
        <dbReference type="Pfam" id="PF00501"/>
    </source>
</evidence>
<dbReference type="PRINTS" id="PR00154">
    <property type="entry name" value="AMPBINDING"/>
</dbReference>
<dbReference type="RefSeq" id="WP_129124316.1">
    <property type="nucleotide sequence ID" value="NZ_PEIB01000053.1"/>
</dbReference>
<dbReference type="Gene3D" id="3.40.50.980">
    <property type="match status" value="2"/>
</dbReference>
<dbReference type="Pfam" id="PF00501">
    <property type="entry name" value="AMP-binding"/>
    <property type="match status" value="1"/>
</dbReference>
<evidence type="ECO:0000313" key="3">
    <source>
        <dbReference type="Proteomes" id="UP000290287"/>
    </source>
</evidence>
<dbReference type="GO" id="GO:0043041">
    <property type="term" value="P:amino acid activation for nonribosomal peptide biosynthetic process"/>
    <property type="evidence" value="ECO:0007669"/>
    <property type="project" value="TreeGrafter"/>
</dbReference>
<gene>
    <name evidence="2" type="ORF">CS022_23670</name>
</gene>
<dbReference type="PANTHER" id="PTHR45527">
    <property type="entry name" value="NONRIBOSOMAL PEPTIDE SYNTHETASE"/>
    <property type="match status" value="1"/>
</dbReference>